<dbReference type="AlphaFoldDB" id="A0A511NLY1"/>
<sequence>MTSGRINEELDNLIYYIDEYQKAKIELDKAINKTQIEDANYIVEINLLAIENVFLLNHELKDIVLPKETSKKEYINDSFLTTDFITDVKSYIRKVENYA</sequence>
<evidence type="ECO:0000313" key="2">
    <source>
        <dbReference type="Proteomes" id="UP000321245"/>
    </source>
</evidence>
<dbReference type="OrthoDB" id="9908302at2"/>
<gene>
    <name evidence="1" type="ORF">EB1_35460</name>
</gene>
<reference evidence="1 2" key="1">
    <citation type="submission" date="2019-07" db="EMBL/GenBank/DDBJ databases">
        <title>Whole genome shotgun sequence of Empedobacter brevis NBRC 14943.</title>
        <authorList>
            <person name="Hosoyama A."/>
            <person name="Uohara A."/>
            <person name="Ohji S."/>
            <person name="Ichikawa N."/>
        </authorList>
    </citation>
    <scope>NUCLEOTIDE SEQUENCE [LARGE SCALE GENOMIC DNA]</scope>
    <source>
        <strain evidence="1 2">NBRC 14943</strain>
    </source>
</reference>
<dbReference type="EMBL" id="BJXC01000057">
    <property type="protein sequence ID" value="GEM53756.1"/>
    <property type="molecule type" value="Genomic_DNA"/>
</dbReference>
<dbReference type="GeneID" id="84650802"/>
<evidence type="ECO:0000313" key="1">
    <source>
        <dbReference type="EMBL" id="GEM53756.1"/>
    </source>
</evidence>
<proteinExistence type="predicted"/>
<accession>A0A511NLY1</accession>
<organism evidence="1 2">
    <name type="scientific">Empedobacter brevis NBRC 14943 = ATCC 43319</name>
    <dbReference type="NCBI Taxonomy" id="1218108"/>
    <lineage>
        <taxon>Bacteria</taxon>
        <taxon>Pseudomonadati</taxon>
        <taxon>Bacteroidota</taxon>
        <taxon>Flavobacteriia</taxon>
        <taxon>Flavobacteriales</taxon>
        <taxon>Weeksellaceae</taxon>
        <taxon>Empedobacter</taxon>
    </lineage>
</organism>
<dbReference type="Proteomes" id="UP000321245">
    <property type="component" value="Unassembled WGS sequence"/>
</dbReference>
<keyword evidence="2" id="KW-1185">Reference proteome</keyword>
<comment type="caution">
    <text evidence="1">The sequence shown here is derived from an EMBL/GenBank/DDBJ whole genome shotgun (WGS) entry which is preliminary data.</text>
</comment>
<dbReference type="RefSeq" id="WP_019976181.1">
    <property type="nucleotide sequence ID" value="NZ_BJXC01000057.1"/>
</dbReference>
<name>A0A511NLY1_9FLAO</name>
<protein>
    <submittedName>
        <fullName evidence="1">Uncharacterized protein</fullName>
    </submittedName>
</protein>